<dbReference type="InterPro" id="IPR023198">
    <property type="entry name" value="PGP-like_dom2"/>
</dbReference>
<keyword evidence="3" id="KW-1185">Reference proteome</keyword>
<sequence>MTAQPHQPTALDVPCAGLLFDNDGVLVGSDHGVDQAWSRWARDRDLPPEQVTAMVHGRSSADVVALLAADPKERPAALAAIDHLEAEAAATTTALPGALDFLESLPHDRWAVVTSRRACRSRSAAGVAPSSPGPGWPGPR</sequence>
<dbReference type="RefSeq" id="WP_143673164.1">
    <property type="nucleotide sequence ID" value="NZ_JAGJBZ010000002.1"/>
</dbReference>
<reference evidence="2 3" key="1">
    <citation type="journal article" date="2023" name="Microb. Genom.">
        <title>Mesoterricola silvestris gen. nov., sp. nov., Mesoterricola sediminis sp. nov., Geothrix oryzae sp. nov., Geothrix edaphica sp. nov., Geothrix rubra sp. nov., and Geothrix limicola sp. nov., six novel members of Acidobacteriota isolated from soils.</title>
        <authorList>
            <person name="Weisberg A.J."/>
            <person name="Pearce E."/>
            <person name="Kramer C.G."/>
            <person name="Chang J.H."/>
            <person name="Clarke C.R."/>
        </authorList>
    </citation>
    <scope>NUCLEOTIDE SEQUENCE [LARGE SCALE GENOMIC DNA]</scope>
    <source>
        <strain evidence="2 3">NRRL_B-2795</strain>
    </source>
</reference>
<feature type="region of interest" description="Disordered" evidence="1">
    <location>
        <begin position="120"/>
        <end position="140"/>
    </location>
</feature>
<proteinExistence type="predicted"/>
<evidence type="ECO:0008006" key="4">
    <source>
        <dbReference type="Google" id="ProtNLM"/>
    </source>
</evidence>
<organism evidence="2 3">
    <name type="scientific">Streptomyces griseiscabiei</name>
    <dbReference type="NCBI Taxonomy" id="2993540"/>
    <lineage>
        <taxon>Bacteria</taxon>
        <taxon>Bacillati</taxon>
        <taxon>Actinomycetota</taxon>
        <taxon>Actinomycetes</taxon>
        <taxon>Kitasatosporales</taxon>
        <taxon>Streptomycetaceae</taxon>
        <taxon>Streptomyces</taxon>
    </lineage>
</organism>
<dbReference type="InterPro" id="IPR036412">
    <property type="entry name" value="HAD-like_sf"/>
</dbReference>
<dbReference type="Gene3D" id="3.40.50.1000">
    <property type="entry name" value="HAD superfamily/HAD-like"/>
    <property type="match status" value="1"/>
</dbReference>
<dbReference type="Proteomes" id="UP001271723">
    <property type="component" value="Unassembled WGS sequence"/>
</dbReference>
<evidence type="ECO:0000313" key="2">
    <source>
        <dbReference type="EMBL" id="MDX2910483.1"/>
    </source>
</evidence>
<dbReference type="InterPro" id="IPR023214">
    <property type="entry name" value="HAD_sf"/>
</dbReference>
<dbReference type="EMBL" id="JARAVY010000006">
    <property type="protein sequence ID" value="MDX2910483.1"/>
    <property type="molecule type" value="Genomic_DNA"/>
</dbReference>
<gene>
    <name evidence="2" type="ORF">PV517_17460</name>
</gene>
<feature type="compositionally biased region" description="Pro residues" evidence="1">
    <location>
        <begin position="131"/>
        <end position="140"/>
    </location>
</feature>
<accession>A0ABU4L433</accession>
<feature type="compositionally biased region" description="Low complexity" evidence="1">
    <location>
        <begin position="120"/>
        <end position="130"/>
    </location>
</feature>
<evidence type="ECO:0000313" key="3">
    <source>
        <dbReference type="Proteomes" id="UP001271723"/>
    </source>
</evidence>
<dbReference type="Gene3D" id="1.10.150.240">
    <property type="entry name" value="Putative phosphatase, domain 2"/>
    <property type="match status" value="1"/>
</dbReference>
<dbReference type="InterPro" id="IPR051806">
    <property type="entry name" value="HAD-like_SPP"/>
</dbReference>
<protein>
    <recommendedName>
        <fullName evidence="4">Phosphatase</fullName>
    </recommendedName>
</protein>
<comment type="caution">
    <text evidence="2">The sequence shown here is derived from an EMBL/GenBank/DDBJ whole genome shotgun (WGS) entry which is preliminary data.</text>
</comment>
<evidence type="ECO:0000256" key="1">
    <source>
        <dbReference type="SAM" id="MobiDB-lite"/>
    </source>
</evidence>
<dbReference type="PANTHER" id="PTHR43481:SF4">
    <property type="entry name" value="GLYCEROL-1-PHOSPHATE PHOSPHOHYDROLASE 1-RELATED"/>
    <property type="match status" value="1"/>
</dbReference>
<dbReference type="PANTHER" id="PTHR43481">
    <property type="entry name" value="FRUCTOSE-1-PHOSPHATE PHOSPHATASE"/>
    <property type="match status" value="1"/>
</dbReference>
<name>A0ABU4L433_9ACTN</name>
<dbReference type="SUPFAM" id="SSF56784">
    <property type="entry name" value="HAD-like"/>
    <property type="match status" value="1"/>
</dbReference>